<dbReference type="InterPro" id="IPR046529">
    <property type="entry name" value="DUF6594"/>
</dbReference>
<keyword evidence="2" id="KW-0812">Transmembrane</keyword>
<keyword evidence="5" id="KW-1185">Reference proteome</keyword>
<feature type="region of interest" description="Disordered" evidence="1">
    <location>
        <begin position="1"/>
        <end position="54"/>
    </location>
</feature>
<evidence type="ECO:0000313" key="5">
    <source>
        <dbReference type="Proteomes" id="UP000698800"/>
    </source>
</evidence>
<feature type="domain" description="DUF6594" evidence="3">
    <location>
        <begin position="94"/>
        <end position="343"/>
    </location>
</feature>
<protein>
    <recommendedName>
        <fullName evidence="3">DUF6594 domain-containing protein</fullName>
    </recommendedName>
</protein>
<keyword evidence="2" id="KW-0472">Membrane</keyword>
<comment type="caution">
    <text evidence="4">The sequence shown here is derived from an EMBL/GenBank/DDBJ whole genome shotgun (WGS) entry which is preliminary data.</text>
</comment>
<dbReference type="PANTHER" id="PTHR34502:SF3">
    <property type="entry name" value="DUF6594 DOMAIN-CONTAINING PROTEIN"/>
    <property type="match status" value="1"/>
</dbReference>
<organism evidence="4 5">
    <name type="scientific">Glutinoglossum americanum</name>
    <dbReference type="NCBI Taxonomy" id="1670608"/>
    <lineage>
        <taxon>Eukaryota</taxon>
        <taxon>Fungi</taxon>
        <taxon>Dikarya</taxon>
        <taxon>Ascomycota</taxon>
        <taxon>Pezizomycotina</taxon>
        <taxon>Geoglossomycetes</taxon>
        <taxon>Geoglossales</taxon>
        <taxon>Geoglossaceae</taxon>
        <taxon>Glutinoglossum</taxon>
    </lineage>
</organism>
<dbReference type="Proteomes" id="UP000698800">
    <property type="component" value="Unassembled WGS sequence"/>
</dbReference>
<name>A0A9P8I6H7_9PEZI</name>
<dbReference type="Pfam" id="PF20237">
    <property type="entry name" value="DUF6594"/>
    <property type="match status" value="1"/>
</dbReference>
<reference evidence="4" key="1">
    <citation type="submission" date="2021-03" db="EMBL/GenBank/DDBJ databases">
        <title>Comparative genomics and phylogenomic investigation of the class Geoglossomycetes provide insights into ecological specialization and systematics.</title>
        <authorList>
            <person name="Melie T."/>
            <person name="Pirro S."/>
            <person name="Miller A.N."/>
            <person name="Quandt A."/>
        </authorList>
    </citation>
    <scope>NUCLEOTIDE SEQUENCE</scope>
    <source>
        <strain evidence="4">GBOQ0MN5Z8</strain>
    </source>
</reference>
<dbReference type="AlphaFoldDB" id="A0A9P8I6H7"/>
<keyword evidence="2" id="KW-1133">Transmembrane helix</keyword>
<evidence type="ECO:0000313" key="4">
    <source>
        <dbReference type="EMBL" id="KAH0537357.1"/>
    </source>
</evidence>
<gene>
    <name evidence="4" type="ORF">FGG08_005836</name>
</gene>
<feature type="compositionally biased region" description="Polar residues" evidence="1">
    <location>
        <begin position="27"/>
        <end position="36"/>
    </location>
</feature>
<evidence type="ECO:0000256" key="2">
    <source>
        <dbReference type="SAM" id="Phobius"/>
    </source>
</evidence>
<accession>A0A9P8I6H7</accession>
<feature type="compositionally biased region" description="Polar residues" evidence="1">
    <location>
        <begin position="44"/>
        <end position="54"/>
    </location>
</feature>
<feature type="transmembrane region" description="Helical" evidence="2">
    <location>
        <begin position="284"/>
        <end position="303"/>
    </location>
</feature>
<dbReference type="PANTHER" id="PTHR34502">
    <property type="entry name" value="DUF6594 DOMAIN-CONTAINING PROTEIN-RELATED"/>
    <property type="match status" value="1"/>
</dbReference>
<evidence type="ECO:0000259" key="3">
    <source>
        <dbReference type="Pfam" id="PF20237"/>
    </source>
</evidence>
<dbReference type="OrthoDB" id="3533814at2759"/>
<dbReference type="EMBL" id="JAGHQL010000149">
    <property type="protein sequence ID" value="KAH0537357.1"/>
    <property type="molecule type" value="Genomic_DNA"/>
</dbReference>
<feature type="transmembrane region" description="Helical" evidence="2">
    <location>
        <begin position="309"/>
        <end position="329"/>
    </location>
</feature>
<sequence>MFFSEKETLGPTTPGDLEAQNEKVVPQSPSASTETTVVGGDGLNSPQPSKQGRFSTFLRTGTFTEDRGAAWRKGIKMPLPEQYTRKIDNEPAGYPQLAAFLDSDPNFTMCRRFGVLHTRLLLYRQDELRDLERRLAQVDREDSLTEEGQQFLASREMDEEHRQDLIDEIDQKLKAYDELVLRCQSLIAMRQPAKRNFRSLTTWVDNEKPLCVEEMDFIHQRQDFVTLAAEREDGWFDGLVEDALMSIPCRFTKILFSSKSQREKTDDRYVHYVSKKRLDMLIRVLLMFFAVALLVVPVFILLVAKREGYLRVVIVLLFTGAFSMALSVFTKARRHEVFAATAA</sequence>
<evidence type="ECO:0000256" key="1">
    <source>
        <dbReference type="SAM" id="MobiDB-lite"/>
    </source>
</evidence>
<proteinExistence type="predicted"/>